<keyword evidence="2" id="KW-0472">Membrane</keyword>
<evidence type="ECO:0000313" key="3">
    <source>
        <dbReference type="EMBL" id="KAF2689917.1"/>
    </source>
</evidence>
<evidence type="ECO:0000313" key="4">
    <source>
        <dbReference type="Proteomes" id="UP000799291"/>
    </source>
</evidence>
<feature type="transmembrane region" description="Helical" evidence="2">
    <location>
        <begin position="6"/>
        <end position="24"/>
    </location>
</feature>
<reference evidence="3" key="1">
    <citation type="journal article" date="2020" name="Stud. Mycol.">
        <title>101 Dothideomycetes genomes: a test case for predicting lifestyles and emergence of pathogens.</title>
        <authorList>
            <person name="Haridas S."/>
            <person name="Albert R."/>
            <person name="Binder M."/>
            <person name="Bloem J."/>
            <person name="Labutti K."/>
            <person name="Salamov A."/>
            <person name="Andreopoulos B."/>
            <person name="Baker S."/>
            <person name="Barry K."/>
            <person name="Bills G."/>
            <person name="Bluhm B."/>
            <person name="Cannon C."/>
            <person name="Castanera R."/>
            <person name="Culley D."/>
            <person name="Daum C."/>
            <person name="Ezra D."/>
            <person name="Gonzalez J."/>
            <person name="Henrissat B."/>
            <person name="Kuo A."/>
            <person name="Liang C."/>
            <person name="Lipzen A."/>
            <person name="Lutzoni F."/>
            <person name="Magnuson J."/>
            <person name="Mondo S."/>
            <person name="Nolan M."/>
            <person name="Ohm R."/>
            <person name="Pangilinan J."/>
            <person name="Park H.-J."/>
            <person name="Ramirez L."/>
            <person name="Alfaro M."/>
            <person name="Sun H."/>
            <person name="Tritt A."/>
            <person name="Yoshinaga Y."/>
            <person name="Zwiers L.-H."/>
            <person name="Turgeon B."/>
            <person name="Goodwin S."/>
            <person name="Spatafora J."/>
            <person name="Crous P."/>
            <person name="Grigoriev I."/>
        </authorList>
    </citation>
    <scope>NUCLEOTIDE SEQUENCE</scope>
    <source>
        <strain evidence="3">CBS 122367</strain>
    </source>
</reference>
<evidence type="ECO:0000256" key="2">
    <source>
        <dbReference type="SAM" id="Phobius"/>
    </source>
</evidence>
<dbReference type="Proteomes" id="UP000799291">
    <property type="component" value="Unassembled WGS sequence"/>
</dbReference>
<feature type="compositionally biased region" description="Basic and acidic residues" evidence="1">
    <location>
        <begin position="71"/>
        <end position="80"/>
    </location>
</feature>
<keyword evidence="2" id="KW-1133">Transmembrane helix</keyword>
<feature type="non-terminal residue" evidence="3">
    <location>
        <position position="1"/>
    </location>
</feature>
<protein>
    <submittedName>
        <fullName evidence="3">Uncharacterized protein</fullName>
    </submittedName>
</protein>
<feature type="non-terminal residue" evidence="3">
    <location>
        <position position="116"/>
    </location>
</feature>
<accession>A0A6G1JH74</accession>
<proteinExistence type="predicted"/>
<gene>
    <name evidence="3" type="ORF">K458DRAFT_247843</name>
</gene>
<dbReference type="OrthoDB" id="4775599at2759"/>
<dbReference type="EMBL" id="MU005571">
    <property type="protein sequence ID" value="KAF2689917.1"/>
    <property type="molecule type" value="Genomic_DNA"/>
</dbReference>
<feature type="region of interest" description="Disordered" evidence="1">
    <location>
        <begin position="71"/>
        <end position="91"/>
    </location>
</feature>
<name>A0A6G1JH74_9PLEO</name>
<keyword evidence="4" id="KW-1185">Reference proteome</keyword>
<keyword evidence="2" id="KW-0812">Transmembrane</keyword>
<sequence>IFNYYFLFLAIFGLLTAGFLWWIHRRRKRRKEQMRLSGHNALARDMDGWINTRRWFHGAWRHNQTASFVRREEGLNEHGEPPPPYRPKSDINASQLAIPLRTLARDADEQGRPPEY</sequence>
<dbReference type="AlphaFoldDB" id="A0A6G1JH74"/>
<organism evidence="3 4">
    <name type="scientific">Lentithecium fluviatile CBS 122367</name>
    <dbReference type="NCBI Taxonomy" id="1168545"/>
    <lineage>
        <taxon>Eukaryota</taxon>
        <taxon>Fungi</taxon>
        <taxon>Dikarya</taxon>
        <taxon>Ascomycota</taxon>
        <taxon>Pezizomycotina</taxon>
        <taxon>Dothideomycetes</taxon>
        <taxon>Pleosporomycetidae</taxon>
        <taxon>Pleosporales</taxon>
        <taxon>Massarineae</taxon>
        <taxon>Lentitheciaceae</taxon>
        <taxon>Lentithecium</taxon>
    </lineage>
</organism>
<evidence type="ECO:0000256" key="1">
    <source>
        <dbReference type="SAM" id="MobiDB-lite"/>
    </source>
</evidence>